<evidence type="ECO:0000256" key="1">
    <source>
        <dbReference type="SAM" id="MobiDB-lite"/>
    </source>
</evidence>
<feature type="signal peptide" evidence="2">
    <location>
        <begin position="1"/>
        <end position="24"/>
    </location>
</feature>
<feature type="region of interest" description="Disordered" evidence="1">
    <location>
        <begin position="214"/>
        <end position="233"/>
    </location>
</feature>
<feature type="chain" id="PRO_5020751393" description="Lipoprotein" evidence="2">
    <location>
        <begin position="25"/>
        <end position="252"/>
    </location>
</feature>
<name>A0A4Q9M1J0_9MICR</name>
<organism evidence="3 4">
    <name type="scientific">Hamiltosporidium tvaerminnensis</name>
    <dbReference type="NCBI Taxonomy" id="1176355"/>
    <lineage>
        <taxon>Eukaryota</taxon>
        <taxon>Fungi</taxon>
        <taxon>Fungi incertae sedis</taxon>
        <taxon>Microsporidia</taxon>
        <taxon>Dubosqiidae</taxon>
        <taxon>Hamiltosporidium</taxon>
    </lineage>
</organism>
<dbReference type="VEuPathDB" id="MicrosporidiaDB:CWI38_0254p0050"/>
<evidence type="ECO:0000256" key="2">
    <source>
        <dbReference type="SAM" id="SignalP"/>
    </source>
</evidence>
<sequence length="252" mass="29296">MYFRRLFSKYGFVSMVFLFLTCKSSEILNDEPRTRSGKHNFKKSRTEIIFFVKDTDVHVPKVTTQEETIPSIRISNFRVRTDLFNSMEEKTGSKEIKPNSNCSDVTIQEETISSIQIPKFRVRTDLFNLMEEKTGSKEIKPNSNCSDVTIQEETISSIQIPKFRVRTDLFNPMEEKTVTEEIKPMSNCSDVTIEEEAVSSIQIPKFRVRTDLFNPMNEESDPKKTKTEMGARHRPIHDRLYSYANSYESSNL</sequence>
<evidence type="ECO:0008006" key="5">
    <source>
        <dbReference type="Google" id="ProtNLM"/>
    </source>
</evidence>
<feature type="compositionally biased region" description="Basic and acidic residues" evidence="1">
    <location>
        <begin position="220"/>
        <end position="231"/>
    </location>
</feature>
<reference evidence="3 4" key="1">
    <citation type="submission" date="2017-12" db="EMBL/GenBank/DDBJ databases">
        <authorList>
            <person name="Pombert J.-F."/>
            <person name="Haag K.L."/>
            <person name="Ebert D."/>
        </authorList>
    </citation>
    <scope>NUCLEOTIDE SEQUENCE [LARGE SCALE GENOMIC DNA]</scope>
    <source>
        <strain evidence="3">IL-G-3</strain>
    </source>
</reference>
<proteinExistence type="predicted"/>
<gene>
    <name evidence="3" type="ORF">CWI38_0254p0050</name>
</gene>
<keyword evidence="2" id="KW-0732">Signal</keyword>
<dbReference type="AlphaFoldDB" id="A0A4Q9M1J0"/>
<comment type="caution">
    <text evidence="3">The sequence shown here is derived from an EMBL/GenBank/DDBJ whole genome shotgun (WGS) entry which is preliminary data.</text>
</comment>
<evidence type="ECO:0000313" key="4">
    <source>
        <dbReference type="Proteomes" id="UP000292282"/>
    </source>
</evidence>
<dbReference type="Proteomes" id="UP000292282">
    <property type="component" value="Unassembled WGS sequence"/>
</dbReference>
<keyword evidence="4" id="KW-1185">Reference proteome</keyword>
<dbReference type="EMBL" id="PITK01000254">
    <property type="protein sequence ID" value="TBU18110.1"/>
    <property type="molecule type" value="Genomic_DNA"/>
</dbReference>
<accession>A0A4Q9M1J0</accession>
<protein>
    <recommendedName>
        <fullName evidence="5">Lipoprotein</fullName>
    </recommendedName>
</protein>
<evidence type="ECO:0000313" key="3">
    <source>
        <dbReference type="EMBL" id="TBU18110.1"/>
    </source>
</evidence>